<dbReference type="RefSeq" id="WP_274689952.1">
    <property type="nucleotide sequence ID" value="NZ_JAPMOU010000022.1"/>
</dbReference>
<accession>A0ABT5UBR0</accession>
<dbReference type="InterPro" id="IPR025711">
    <property type="entry name" value="PepSY"/>
</dbReference>
<evidence type="ECO:0000259" key="2">
    <source>
        <dbReference type="Pfam" id="PF03413"/>
    </source>
</evidence>
<evidence type="ECO:0000313" key="3">
    <source>
        <dbReference type="EMBL" id="MDE1463620.1"/>
    </source>
</evidence>
<sequence>MKNANKLVPAALASVILAGSIVVAHAGDRHGRDGKNINMSDVNVTMEQAISTALQAVPGTVVEGELEAKRRNRGKKVWEIEVRDGNGKFHEIEVDAATGELISQELDD</sequence>
<keyword evidence="4" id="KW-1185">Reference proteome</keyword>
<protein>
    <submittedName>
        <fullName evidence="3">PepSY domain-containing protein</fullName>
    </submittedName>
</protein>
<dbReference type="EMBL" id="JAPMOU010000022">
    <property type="protein sequence ID" value="MDE1463620.1"/>
    <property type="molecule type" value="Genomic_DNA"/>
</dbReference>
<dbReference type="Proteomes" id="UP001528823">
    <property type="component" value="Unassembled WGS sequence"/>
</dbReference>
<dbReference type="Pfam" id="PF03413">
    <property type="entry name" value="PepSY"/>
    <property type="match status" value="1"/>
</dbReference>
<comment type="caution">
    <text evidence="3">The sequence shown here is derived from an EMBL/GenBank/DDBJ whole genome shotgun (WGS) entry which is preliminary data.</text>
</comment>
<dbReference type="Gene3D" id="3.10.450.40">
    <property type="match status" value="1"/>
</dbReference>
<evidence type="ECO:0000256" key="1">
    <source>
        <dbReference type="SAM" id="SignalP"/>
    </source>
</evidence>
<proteinExistence type="predicted"/>
<feature type="domain" description="PepSY" evidence="2">
    <location>
        <begin position="44"/>
        <end position="105"/>
    </location>
</feature>
<gene>
    <name evidence="3" type="ORF">ORQ98_16830</name>
</gene>
<keyword evidence="1" id="KW-0732">Signal</keyword>
<feature type="chain" id="PRO_5047373308" evidence="1">
    <location>
        <begin position="27"/>
        <end position="108"/>
    </location>
</feature>
<organism evidence="3 4">
    <name type="scientific">Spartinivicinus poritis</name>
    <dbReference type="NCBI Taxonomy" id="2994640"/>
    <lineage>
        <taxon>Bacteria</taxon>
        <taxon>Pseudomonadati</taxon>
        <taxon>Pseudomonadota</taxon>
        <taxon>Gammaproteobacteria</taxon>
        <taxon>Oceanospirillales</taxon>
        <taxon>Zooshikellaceae</taxon>
        <taxon>Spartinivicinus</taxon>
    </lineage>
</organism>
<reference evidence="3 4" key="1">
    <citation type="submission" date="2022-11" db="EMBL/GenBank/DDBJ databases">
        <title>Spartinivicinus poritis sp. nov., isolated from scleractinian coral Porites lutea.</title>
        <authorList>
            <person name="Zhang G."/>
            <person name="Cai L."/>
            <person name="Wei Q."/>
        </authorList>
    </citation>
    <scope>NUCLEOTIDE SEQUENCE [LARGE SCALE GENOMIC DNA]</scope>
    <source>
        <strain evidence="3 4">A2-2</strain>
    </source>
</reference>
<name>A0ABT5UBR0_9GAMM</name>
<feature type="signal peptide" evidence="1">
    <location>
        <begin position="1"/>
        <end position="26"/>
    </location>
</feature>
<evidence type="ECO:0000313" key="4">
    <source>
        <dbReference type="Proteomes" id="UP001528823"/>
    </source>
</evidence>